<comment type="caution">
    <text evidence="2">The sequence shown here is derived from an EMBL/GenBank/DDBJ whole genome shotgun (WGS) entry which is preliminary data.</text>
</comment>
<evidence type="ECO:0000313" key="2">
    <source>
        <dbReference type="EMBL" id="MDT0446493.1"/>
    </source>
</evidence>
<feature type="domain" description="A-factor biosynthesis hotdog" evidence="1">
    <location>
        <begin position="231"/>
        <end position="340"/>
    </location>
</feature>
<dbReference type="InterPro" id="IPR047757">
    <property type="entry name" value="AfsA-like"/>
</dbReference>
<protein>
    <submittedName>
        <fullName evidence="2">ScbA/BarX family gamma-butyrolactone biosynthesis protein</fullName>
    </submittedName>
</protein>
<dbReference type="Pfam" id="PF03756">
    <property type="entry name" value="AfsA"/>
    <property type="match status" value="2"/>
</dbReference>
<evidence type="ECO:0000259" key="1">
    <source>
        <dbReference type="Pfam" id="PF03756"/>
    </source>
</evidence>
<organism evidence="2 3">
    <name type="scientific">Streptomyces johnsoniae</name>
    <dbReference type="NCBI Taxonomy" id="3075532"/>
    <lineage>
        <taxon>Bacteria</taxon>
        <taxon>Bacillati</taxon>
        <taxon>Actinomycetota</taxon>
        <taxon>Actinomycetes</taxon>
        <taxon>Kitasatosporales</taxon>
        <taxon>Streptomycetaceae</taxon>
        <taxon>Streptomyces</taxon>
    </lineage>
</organism>
<dbReference type="EMBL" id="JAVREV010000020">
    <property type="protein sequence ID" value="MDT0446493.1"/>
    <property type="molecule type" value="Genomic_DNA"/>
</dbReference>
<dbReference type="RefSeq" id="WP_311620649.1">
    <property type="nucleotide sequence ID" value="NZ_JAVREV010000020.1"/>
</dbReference>
<dbReference type="InterPro" id="IPR005509">
    <property type="entry name" value="AfsA_hotdog_dom"/>
</dbReference>
<sequence>MTFSLPAPCNRPESRYLISACSSLASHPGGIVTEAPAACLHPLSDPLARPRTYFPFGISAEVRTVPRAYVHLAHEDTVFITGWKRLKTHKFLLTAVWPGSAGIRPYDPRVLSQLIRQSGLAIAHAEYDVPLAYQTLLHSLDYDVAEGLALPDDRPTPLEIEVAVSEAGRKGRTARSLTMEVRLRAHGATVVTSRSEFGWVSPAVYRRLRGGRPTAAWGAWPLPAPLAPESVGRTADADVVLSPGLRPHHWQLRNDVANTLLFDHPVDHVPGLVLVEAALQAARARLPGFAVRTVRSSYQRFAELDEPCWIEVRPAGPPGPDGGGTLLVGGTQDGRPVFDIALGGTVRRPVSHP</sequence>
<keyword evidence="3" id="KW-1185">Reference proteome</keyword>
<evidence type="ECO:0000313" key="3">
    <source>
        <dbReference type="Proteomes" id="UP001183615"/>
    </source>
</evidence>
<accession>A0ABU2SCF3</accession>
<dbReference type="Proteomes" id="UP001183615">
    <property type="component" value="Unassembled WGS sequence"/>
</dbReference>
<reference evidence="3" key="1">
    <citation type="submission" date="2023-07" db="EMBL/GenBank/DDBJ databases">
        <title>30 novel species of actinomycetes from the DSMZ collection.</title>
        <authorList>
            <person name="Nouioui I."/>
        </authorList>
    </citation>
    <scope>NUCLEOTIDE SEQUENCE [LARGE SCALE GENOMIC DNA]</scope>
    <source>
        <strain evidence="3">DSM 41886</strain>
    </source>
</reference>
<gene>
    <name evidence="2" type="ORF">RM779_28430</name>
</gene>
<feature type="domain" description="A-factor biosynthesis hotdog" evidence="1">
    <location>
        <begin position="69"/>
        <end position="192"/>
    </location>
</feature>
<dbReference type="NCBIfam" id="NF041195">
    <property type="entry name" value="ScbA_BarX_GamBu"/>
    <property type="match status" value="1"/>
</dbReference>
<name>A0ABU2SCF3_9ACTN</name>
<proteinExistence type="predicted"/>